<name>A0ABS3AU85_9BACT</name>
<reference evidence="1 2" key="1">
    <citation type="submission" date="2021-02" db="EMBL/GenBank/DDBJ databases">
        <title>Activity-based single-cell genomes from oceanic crustal fluid captures similar information to metagenomic and metatranscriptomic surveys with orders of magnitude less sampling.</title>
        <authorList>
            <person name="D'Angelo T.S."/>
            <person name="Orcutt B.N."/>
        </authorList>
    </citation>
    <scope>NUCLEOTIDE SEQUENCE [LARGE SCALE GENOMIC DNA]</scope>
    <source>
        <strain evidence="1">AH-315-G02</strain>
    </source>
</reference>
<protein>
    <submittedName>
        <fullName evidence="1">Uncharacterized protein</fullName>
    </submittedName>
</protein>
<comment type="caution">
    <text evidence="1">The sequence shown here is derived from an EMBL/GenBank/DDBJ whole genome shotgun (WGS) entry which is preliminary data.</text>
</comment>
<accession>A0ABS3AU85</accession>
<evidence type="ECO:0000313" key="1">
    <source>
        <dbReference type="EMBL" id="MBN4068299.1"/>
    </source>
</evidence>
<keyword evidence="2" id="KW-1185">Reference proteome</keyword>
<dbReference type="Proteomes" id="UP000717534">
    <property type="component" value="Unassembled WGS sequence"/>
</dbReference>
<dbReference type="EMBL" id="JAFITO010000009">
    <property type="protein sequence ID" value="MBN4068299.1"/>
    <property type="molecule type" value="Genomic_DNA"/>
</dbReference>
<sequence length="86" mass="9771">MANNEFAVKYRLLREESDRQFLFLVYHEGPQPEDMNNWLLNVLLAHGAFHTDQASIYLGGLGLGPEYSELVQDHLEFFNAVKGGMG</sequence>
<gene>
    <name evidence="1" type="ORF">JYU06_02090</name>
</gene>
<proteinExistence type="predicted"/>
<evidence type="ECO:0000313" key="2">
    <source>
        <dbReference type="Proteomes" id="UP000717534"/>
    </source>
</evidence>
<organism evidence="1 2">
    <name type="scientific">Desulfotalea psychrophila</name>
    <dbReference type="NCBI Taxonomy" id="84980"/>
    <lineage>
        <taxon>Bacteria</taxon>
        <taxon>Pseudomonadati</taxon>
        <taxon>Thermodesulfobacteriota</taxon>
        <taxon>Desulfobulbia</taxon>
        <taxon>Desulfobulbales</taxon>
        <taxon>Desulfocapsaceae</taxon>
        <taxon>Desulfotalea</taxon>
    </lineage>
</organism>